<proteinExistence type="predicted"/>
<keyword evidence="1" id="KW-0732">Signal</keyword>
<gene>
    <name evidence="3" type="ORF">RQX22_14680</name>
</gene>
<reference evidence="3 4" key="1">
    <citation type="submission" date="2023-05" db="EMBL/GenBank/DDBJ databases">
        <authorList>
            <person name="Guo Y."/>
        </authorList>
    </citation>
    <scope>NUCLEOTIDE SEQUENCE [LARGE SCALE GENOMIC DNA]</scope>
    <source>
        <strain evidence="3 4">GR2756</strain>
    </source>
</reference>
<dbReference type="InterPro" id="IPR006680">
    <property type="entry name" value="Amidohydro-rel"/>
</dbReference>
<feature type="chain" id="PRO_5045764340" evidence="1">
    <location>
        <begin position="21"/>
        <end position="499"/>
    </location>
</feature>
<accession>A0ABU3Q9X7</accession>
<dbReference type="Proteomes" id="UP001259572">
    <property type="component" value="Unassembled WGS sequence"/>
</dbReference>
<dbReference type="Pfam" id="PF01979">
    <property type="entry name" value="Amidohydro_1"/>
    <property type="match status" value="1"/>
</dbReference>
<dbReference type="InterPro" id="IPR011059">
    <property type="entry name" value="Metal-dep_hydrolase_composite"/>
</dbReference>
<dbReference type="PANTHER" id="PTHR43135:SF3">
    <property type="entry name" value="ALPHA-D-RIBOSE 1-METHYLPHOSPHONATE 5-TRIPHOSPHATE DIPHOSPHATASE"/>
    <property type="match status" value="1"/>
</dbReference>
<feature type="signal peptide" evidence="1">
    <location>
        <begin position="1"/>
        <end position="20"/>
    </location>
</feature>
<keyword evidence="4" id="KW-1185">Reference proteome</keyword>
<evidence type="ECO:0000259" key="2">
    <source>
        <dbReference type="Pfam" id="PF01979"/>
    </source>
</evidence>
<organism evidence="3 4">
    <name type="scientific">Sphingosinicella rhizophila</name>
    <dbReference type="NCBI Taxonomy" id="3050082"/>
    <lineage>
        <taxon>Bacteria</taxon>
        <taxon>Pseudomonadati</taxon>
        <taxon>Pseudomonadota</taxon>
        <taxon>Alphaproteobacteria</taxon>
        <taxon>Sphingomonadales</taxon>
        <taxon>Sphingosinicellaceae</taxon>
        <taxon>Sphingosinicella</taxon>
    </lineage>
</organism>
<dbReference type="InterPro" id="IPR051781">
    <property type="entry name" value="Metallo-dep_Hydrolase"/>
</dbReference>
<sequence>MIRKLTAALLLSLLSSTASAQPRSVIAITGATIIDGNGGTPLRDASILIEDDRIVRVGKGAIAIPKDAKHIDASGKYIIPGLIDTNVHITGFFQQELFPLFVYGEKDVYEKYGYALEAAQMALKYGVTTIFDTYGPLPPLMKVRDKIRRGEAIGPRLFVGGMILGWGGPNGDGEPSKKLTPLEERFNSFMTQGVGTELTTMYPDEVRAAVNRYLDLGPDFIKIGVTSHQYDPVTMTFSPRVLRTIVETAHQRGVKVQAHSSSVEGNLVAAEVGIDIITHADIVGRQEFRPEAVKTLCGSKTFHGIFAHMTTGPAKVLFHSESTPVGTAKPIQDAYLALSPDRKQGTVLPKPWAQYFREKWGWGMSVDVWTRNQKRLIEGGCKIAVATDSTPGSFEDITGAAGSMFADMGHGTVLAIEGLVKLGMSPREAIVAATKNGALATGLGDDLGTLEAGKIADLLILDADPLQDISNIRKLSVLIHDGKIVDRAMLPTDPKIYNR</sequence>
<dbReference type="SUPFAM" id="SSF51338">
    <property type="entry name" value="Composite domain of metallo-dependent hydrolases"/>
    <property type="match status" value="1"/>
</dbReference>
<name>A0ABU3Q9X7_9SPHN</name>
<dbReference type="RefSeq" id="WP_315727302.1">
    <property type="nucleotide sequence ID" value="NZ_JAVUPU010000007.1"/>
</dbReference>
<protein>
    <submittedName>
        <fullName evidence="3">Amidohydrolase family protein</fullName>
    </submittedName>
</protein>
<evidence type="ECO:0000313" key="3">
    <source>
        <dbReference type="EMBL" id="MDT9600204.1"/>
    </source>
</evidence>
<dbReference type="SUPFAM" id="SSF51556">
    <property type="entry name" value="Metallo-dependent hydrolases"/>
    <property type="match status" value="1"/>
</dbReference>
<evidence type="ECO:0000313" key="4">
    <source>
        <dbReference type="Proteomes" id="UP001259572"/>
    </source>
</evidence>
<dbReference type="Gene3D" id="2.30.40.10">
    <property type="entry name" value="Urease, subunit C, domain 1"/>
    <property type="match status" value="1"/>
</dbReference>
<comment type="caution">
    <text evidence="3">The sequence shown here is derived from an EMBL/GenBank/DDBJ whole genome shotgun (WGS) entry which is preliminary data.</text>
</comment>
<dbReference type="PANTHER" id="PTHR43135">
    <property type="entry name" value="ALPHA-D-RIBOSE 1-METHYLPHOSPHONATE 5-TRIPHOSPHATE DIPHOSPHATASE"/>
    <property type="match status" value="1"/>
</dbReference>
<evidence type="ECO:0000256" key="1">
    <source>
        <dbReference type="SAM" id="SignalP"/>
    </source>
</evidence>
<feature type="domain" description="Amidohydrolase-related" evidence="2">
    <location>
        <begin position="77"/>
        <end position="485"/>
    </location>
</feature>
<dbReference type="InterPro" id="IPR032466">
    <property type="entry name" value="Metal_Hydrolase"/>
</dbReference>
<dbReference type="EMBL" id="JAVUPU010000007">
    <property type="protein sequence ID" value="MDT9600204.1"/>
    <property type="molecule type" value="Genomic_DNA"/>
</dbReference>
<dbReference type="Gene3D" id="3.20.20.140">
    <property type="entry name" value="Metal-dependent hydrolases"/>
    <property type="match status" value="1"/>
</dbReference>